<proteinExistence type="predicted"/>
<dbReference type="Pfam" id="PF17963">
    <property type="entry name" value="Big_9"/>
    <property type="match status" value="1"/>
</dbReference>
<dbReference type="SUPFAM" id="SSF49401">
    <property type="entry name" value="Bacterial adhesins"/>
    <property type="match status" value="1"/>
</dbReference>
<protein>
    <submittedName>
        <fullName evidence="2">DUF11 domain-containing protein</fullName>
    </submittedName>
</protein>
<organism evidence="2 3">
    <name type="scientific">Clostridium niameyense</name>
    <dbReference type="NCBI Taxonomy" id="1622073"/>
    <lineage>
        <taxon>Bacteria</taxon>
        <taxon>Bacillati</taxon>
        <taxon>Bacillota</taxon>
        <taxon>Clostridia</taxon>
        <taxon>Eubacteriales</taxon>
        <taxon>Clostridiaceae</taxon>
        <taxon>Clostridium</taxon>
    </lineage>
</organism>
<dbReference type="Gene3D" id="2.60.40.3440">
    <property type="match status" value="1"/>
</dbReference>
<feature type="domain" description="DUF11" evidence="1">
    <location>
        <begin position="262"/>
        <end position="361"/>
    </location>
</feature>
<dbReference type="InterPro" id="IPR001434">
    <property type="entry name" value="OmcB-like_DUF11"/>
</dbReference>
<dbReference type="Gene3D" id="2.60.40.740">
    <property type="match status" value="3"/>
</dbReference>
<comment type="caution">
    <text evidence="2">The sequence shown here is derived from an EMBL/GenBank/DDBJ whole genome shotgun (WGS) entry which is preliminary data.</text>
</comment>
<keyword evidence="3" id="KW-1185">Reference proteome</keyword>
<dbReference type="EMBL" id="SXDP01000011">
    <property type="protein sequence ID" value="NEZ47736.1"/>
    <property type="molecule type" value="Genomic_DNA"/>
</dbReference>
<dbReference type="InterPro" id="IPR051172">
    <property type="entry name" value="Chlamydia_OmcB"/>
</dbReference>
<dbReference type="NCBIfam" id="TIGR01451">
    <property type="entry name" value="B_ant_repeat"/>
    <property type="match status" value="4"/>
</dbReference>
<name>A0A6M0RBV9_9CLOT</name>
<gene>
    <name evidence="2" type="ORF">FDF74_11150</name>
</gene>
<dbReference type="PANTHER" id="PTHR34819:SF3">
    <property type="entry name" value="CELL SURFACE PROTEIN"/>
    <property type="match status" value="1"/>
</dbReference>
<dbReference type="Proteomes" id="UP000473885">
    <property type="component" value="Unassembled WGS sequence"/>
</dbReference>
<dbReference type="InterPro" id="IPR008966">
    <property type="entry name" value="Adhesion_dom_sf"/>
</dbReference>
<sequence>VVAVGNTVQYTISVKNTSLTKSIDSVTLNDTLPDGLSYVNDSLTIDGTDSTDPITAINLNTIAPNTTSTIKFTANVNSNPTTGDKYTNSATLSYTFKSPDNTDLSSSVSATNNIYSNSIVITPTISISDKSSNEIDHVVAVGNTVQYTISVKNTSLTESIDSVTLNDTLPDGLSYVANSLTIDGTDSTDPITAINLNTIAPNTTSTIKFTANVNSNPTTGDKYTNSATLSYTFKSPDNTDLSSSVSATNNIYSNSIVITPNISISANPNIVNINDIVTYSITISNDTSTIIENPVLTDTLPSGLTYKANSLTVNGTESTDFLETGVTLPNIDLTNPVTVEFKATVVSTPSLGIEYINNVNLDYDFNSIAGTLSNKISANNTIHSNAIIIKPNIILNSSKRSVSIGDYVKFTLLVENNNSTTIENPIVTFKVSNGLAFIPNSLNINGSNSSESIENDIFLANISPNKTSTVIFQCRVNSLPPDGIQYLSLATIKYNFQSPGGQLTNILNSNNNIIFTNSTIINPLIFKHITYITSKNNPLIENIDMLNLTRSPIIYSLNTYPLNGYASISENGTLIYTPKIDFIGKDTFSLLLSNKKLGSITSTITVIIKSSSDFKYNLC</sequence>
<dbReference type="RefSeq" id="WP_163249634.1">
    <property type="nucleotide sequence ID" value="NZ_SXDP01000011.1"/>
</dbReference>
<evidence type="ECO:0000259" key="1">
    <source>
        <dbReference type="Pfam" id="PF01345"/>
    </source>
</evidence>
<reference evidence="2 3" key="1">
    <citation type="submission" date="2019-04" db="EMBL/GenBank/DDBJ databases">
        <title>Genome sequencing of Clostridium botulinum Groups I-IV and Clostridium butyricum.</title>
        <authorList>
            <person name="Brunt J."/>
            <person name="Van Vliet A.H.M."/>
            <person name="Stringer S.C."/>
            <person name="Carter A.T."/>
            <person name="Peck M.W."/>
        </authorList>
    </citation>
    <scope>NUCLEOTIDE SEQUENCE [LARGE SCALE GENOMIC DNA]</scope>
    <source>
        <strain evidence="2 3">IFR 18/094</strain>
    </source>
</reference>
<evidence type="ECO:0000313" key="2">
    <source>
        <dbReference type="EMBL" id="NEZ47736.1"/>
    </source>
</evidence>
<dbReference type="InterPro" id="IPR026466">
    <property type="entry name" value="Fim_isopep_form_D2_dom"/>
</dbReference>
<feature type="non-terminal residue" evidence="2">
    <location>
        <position position="1"/>
    </location>
</feature>
<accession>A0A6M0RBV9</accession>
<feature type="domain" description="DUF11" evidence="1">
    <location>
        <begin position="2"/>
        <end position="108"/>
    </location>
</feature>
<dbReference type="PANTHER" id="PTHR34819">
    <property type="entry name" value="LARGE CYSTEINE-RICH PERIPLASMIC PROTEIN OMCB"/>
    <property type="match status" value="1"/>
</dbReference>
<dbReference type="Pfam" id="PF01345">
    <property type="entry name" value="DUF11"/>
    <property type="match status" value="3"/>
</dbReference>
<evidence type="ECO:0000313" key="3">
    <source>
        <dbReference type="Proteomes" id="UP000473885"/>
    </source>
</evidence>
<dbReference type="AlphaFoldDB" id="A0A6M0RBV9"/>
<dbReference type="InterPro" id="IPR047589">
    <property type="entry name" value="DUF11_rpt"/>
</dbReference>
<feature type="domain" description="DUF11" evidence="1">
    <location>
        <begin position="138"/>
        <end position="245"/>
    </location>
</feature>
<dbReference type="NCBIfam" id="TIGR04226">
    <property type="entry name" value="RrgB_K2N_iso_D2"/>
    <property type="match status" value="2"/>
</dbReference>